<keyword evidence="1" id="KW-0472">Membrane</keyword>
<evidence type="ECO:0000313" key="4">
    <source>
        <dbReference type="Proteomes" id="UP000019109"/>
    </source>
</evidence>
<feature type="domain" description="CAAX prenyl protease 2/Lysostaphin resistance protein A-like" evidence="2">
    <location>
        <begin position="130"/>
        <end position="210"/>
    </location>
</feature>
<comment type="caution">
    <text evidence="3">The sequence shown here is derived from an EMBL/GenBank/DDBJ whole genome shotgun (WGS) entry which is preliminary data.</text>
</comment>
<feature type="transmembrane region" description="Helical" evidence="1">
    <location>
        <begin position="87"/>
        <end position="110"/>
    </location>
</feature>
<feature type="transmembrane region" description="Helical" evidence="1">
    <location>
        <begin position="130"/>
        <end position="149"/>
    </location>
</feature>
<proteinExistence type="predicted"/>
<dbReference type="Proteomes" id="UP000019109">
    <property type="component" value="Unassembled WGS sequence"/>
</dbReference>
<sequence>MKKYLKMAGWIALYLVILYAIINGVKWFVFNVCSLNKTLNDFLWNNRTLFGFTISVITICIYYGIFKLRGKNLFKVCGFEKMGIKDVFGITMMGISMSIFTTSFTSISFIGSTFPQFEDYMKGFFETKGSLPLLVVMLMVLPMFEEIIFRGIIFNELRDNMPLVAAIVIQAAIYGILQFSPVLGTYAAIGSMIYVLPYIWTRSLFGSILVQDTCILSLFILRRTGIKELLASTGNAVLILLSLLGALGMLAFAYFVRKDSVNQQSTVKTVEALN</sequence>
<keyword evidence="3" id="KW-0645">Protease</keyword>
<dbReference type="EMBL" id="BAVR01000086">
    <property type="protein sequence ID" value="GAE90714.1"/>
    <property type="molecule type" value="Genomic_DNA"/>
</dbReference>
<name>W4VD80_9FIRM</name>
<evidence type="ECO:0000259" key="2">
    <source>
        <dbReference type="Pfam" id="PF02517"/>
    </source>
</evidence>
<evidence type="ECO:0000256" key="1">
    <source>
        <dbReference type="SAM" id="Phobius"/>
    </source>
</evidence>
<dbReference type="GO" id="GO:0004175">
    <property type="term" value="F:endopeptidase activity"/>
    <property type="evidence" value="ECO:0007669"/>
    <property type="project" value="UniProtKB-ARBA"/>
</dbReference>
<gene>
    <name evidence="3" type="ORF">JCM21531_4349</name>
</gene>
<feature type="transmembrane region" description="Helical" evidence="1">
    <location>
        <begin position="7"/>
        <end position="29"/>
    </location>
</feature>
<feature type="transmembrane region" description="Helical" evidence="1">
    <location>
        <begin position="49"/>
        <end position="66"/>
    </location>
</feature>
<dbReference type="GO" id="GO:0080120">
    <property type="term" value="P:CAAX-box protein maturation"/>
    <property type="evidence" value="ECO:0007669"/>
    <property type="project" value="UniProtKB-ARBA"/>
</dbReference>
<reference evidence="3" key="1">
    <citation type="journal article" date="2014" name="Genome Announc.">
        <title>Draft Genome Sequence of Clostridium straminisolvens Strain JCM 21531T, Isolated from a Cellulose-Degrading Bacterial Community.</title>
        <authorList>
            <person name="Yuki M."/>
            <person name="Oshima K."/>
            <person name="Suda W."/>
            <person name="Sakamoto M."/>
            <person name="Kitamura K."/>
            <person name="Iida T."/>
            <person name="Hattori M."/>
            <person name="Ohkuma M."/>
        </authorList>
    </citation>
    <scope>NUCLEOTIDE SEQUENCE [LARGE SCALE GENOMIC DNA]</scope>
    <source>
        <strain evidence="3">JCM 21531</strain>
    </source>
</reference>
<organism evidence="3 4">
    <name type="scientific">Acetivibrio straminisolvens JCM 21531</name>
    <dbReference type="NCBI Taxonomy" id="1294263"/>
    <lineage>
        <taxon>Bacteria</taxon>
        <taxon>Bacillati</taxon>
        <taxon>Bacillota</taxon>
        <taxon>Clostridia</taxon>
        <taxon>Eubacteriales</taxon>
        <taxon>Oscillospiraceae</taxon>
        <taxon>Acetivibrio</taxon>
    </lineage>
</organism>
<dbReference type="Pfam" id="PF02517">
    <property type="entry name" value="Rce1-like"/>
    <property type="match status" value="1"/>
</dbReference>
<accession>W4VD80</accession>
<evidence type="ECO:0000313" key="3">
    <source>
        <dbReference type="EMBL" id="GAE90714.1"/>
    </source>
</evidence>
<keyword evidence="3" id="KW-0378">Hydrolase</keyword>
<dbReference type="OrthoDB" id="4177129at2"/>
<feature type="transmembrane region" description="Helical" evidence="1">
    <location>
        <begin position="161"/>
        <end position="179"/>
    </location>
</feature>
<keyword evidence="4" id="KW-1185">Reference proteome</keyword>
<feature type="transmembrane region" description="Helical" evidence="1">
    <location>
        <begin position="199"/>
        <end position="221"/>
    </location>
</feature>
<dbReference type="InterPro" id="IPR003675">
    <property type="entry name" value="Rce1/LyrA-like_dom"/>
</dbReference>
<keyword evidence="1" id="KW-1133">Transmembrane helix</keyword>
<keyword evidence="1" id="KW-0812">Transmembrane</keyword>
<feature type="transmembrane region" description="Helical" evidence="1">
    <location>
        <begin position="233"/>
        <end position="256"/>
    </location>
</feature>
<dbReference type="STRING" id="1294263.JCM21531_4349"/>
<dbReference type="GO" id="GO:0006508">
    <property type="term" value="P:proteolysis"/>
    <property type="evidence" value="ECO:0007669"/>
    <property type="project" value="UniProtKB-KW"/>
</dbReference>
<protein>
    <submittedName>
        <fullName evidence="3">CAAX amino terminal protease family protein</fullName>
    </submittedName>
</protein>
<dbReference type="RefSeq" id="WP_038291264.1">
    <property type="nucleotide sequence ID" value="NZ_BAVR01000086.1"/>
</dbReference>
<dbReference type="AlphaFoldDB" id="W4VD80"/>